<dbReference type="InterPro" id="IPR029058">
    <property type="entry name" value="AB_hydrolase_fold"/>
</dbReference>
<evidence type="ECO:0000259" key="1">
    <source>
        <dbReference type="Pfam" id="PF00561"/>
    </source>
</evidence>
<name>A0A7V8U9X3_9SPHN</name>
<keyword evidence="2" id="KW-0378">Hydrolase</keyword>
<accession>A0A7V8U9X3</accession>
<reference evidence="2 3" key="1">
    <citation type="journal article" date="1994" name="Int. J. Syst. Bacteriol.">
        <title>Phylogenetic positions of novel aerobic, bacteriochlorophyll a-containing bacteria and description of Roseococcus thiosulfatophilus gen. nov., sp. nov., Erythromicrobium ramosum gen. nov., sp. nov., and Erythrobacter litoralis sp. nov.</title>
        <authorList>
            <person name="Yurkov V."/>
            <person name="Stackebrandt E."/>
            <person name="Holmes A."/>
            <person name="Fuerst J.A."/>
            <person name="Hugenholtz P."/>
            <person name="Golecki J."/>
            <person name="Gad'on N."/>
            <person name="Gorlenko V.M."/>
            <person name="Kompantseva E.I."/>
            <person name="Drews G."/>
        </authorList>
    </citation>
    <scope>NUCLEOTIDE SEQUENCE [LARGE SCALE GENOMIC DNA]</scope>
    <source>
        <strain evidence="2 3">KR-99</strain>
    </source>
</reference>
<dbReference type="PANTHER" id="PTHR43798:SF33">
    <property type="entry name" value="HYDROLASE, PUTATIVE (AFU_ORTHOLOGUE AFUA_2G14860)-RELATED"/>
    <property type="match status" value="1"/>
</dbReference>
<dbReference type="InterPro" id="IPR000073">
    <property type="entry name" value="AB_hydrolase_1"/>
</dbReference>
<protein>
    <submittedName>
        <fullName evidence="2">Alpha/beta fold hydrolase</fullName>
    </submittedName>
</protein>
<feature type="domain" description="AB hydrolase-1" evidence="1">
    <location>
        <begin position="48"/>
        <end position="284"/>
    </location>
</feature>
<gene>
    <name evidence="2" type="ORF">FG486_16215</name>
</gene>
<evidence type="ECO:0000313" key="3">
    <source>
        <dbReference type="Proteomes" id="UP000589292"/>
    </source>
</evidence>
<sequence>MTVLRTPDERFSNLPDYTFAPCYIEHEFADIGTVRQHYVDEGPPGGHVILLLHGEPSWSYLYRHMIPVLAAAGARVIAPDLIGFGKSDKPVDRAVFSYAGHAAWLMRFLDALDLKDIGLFCQDWGGLLGLRLVGQQPHRFRFVVASNTGLPIGTTPSPAFLAWRTFAQATAEFPIGAILQQASVRQLSDDEVAAYDAPFPDERHKAAARAFPLLVPIDPEDQAADDNREAWKGLKQFDRPFLTLFGDSDPVTKGGEQIFIQRVPGAHSQPHEILQQTGHFCQEDQPRALAEAILALHRAGS</sequence>
<dbReference type="GO" id="GO:0047372">
    <property type="term" value="F:monoacylglycerol lipase activity"/>
    <property type="evidence" value="ECO:0007669"/>
    <property type="project" value="TreeGrafter"/>
</dbReference>
<keyword evidence="3" id="KW-1185">Reference proteome</keyword>
<dbReference type="AlphaFoldDB" id="A0A7V8U9X3"/>
<dbReference type="PANTHER" id="PTHR43798">
    <property type="entry name" value="MONOACYLGLYCEROL LIPASE"/>
    <property type="match status" value="1"/>
</dbReference>
<dbReference type="Proteomes" id="UP000589292">
    <property type="component" value="Unassembled WGS sequence"/>
</dbReference>
<dbReference type="Pfam" id="PF00561">
    <property type="entry name" value="Abhydrolase_1"/>
    <property type="match status" value="1"/>
</dbReference>
<dbReference type="InterPro" id="IPR050266">
    <property type="entry name" value="AB_hydrolase_sf"/>
</dbReference>
<comment type="caution">
    <text evidence="2">The sequence shown here is derived from an EMBL/GenBank/DDBJ whole genome shotgun (WGS) entry which is preliminary data.</text>
</comment>
<dbReference type="EMBL" id="VDES01000003">
    <property type="protein sequence ID" value="MBA1375890.1"/>
    <property type="molecule type" value="Genomic_DNA"/>
</dbReference>
<dbReference type="GO" id="GO:0046464">
    <property type="term" value="P:acylglycerol catabolic process"/>
    <property type="evidence" value="ECO:0007669"/>
    <property type="project" value="TreeGrafter"/>
</dbReference>
<dbReference type="Gene3D" id="3.40.50.1820">
    <property type="entry name" value="alpha/beta hydrolase"/>
    <property type="match status" value="1"/>
</dbReference>
<dbReference type="PRINTS" id="PR00412">
    <property type="entry name" value="EPOXHYDRLASE"/>
</dbReference>
<dbReference type="GO" id="GO:0016020">
    <property type="term" value="C:membrane"/>
    <property type="evidence" value="ECO:0007669"/>
    <property type="project" value="TreeGrafter"/>
</dbReference>
<organism evidence="2 3">
    <name type="scientific">Sphingomonas ursincola</name>
    <dbReference type="NCBI Taxonomy" id="56361"/>
    <lineage>
        <taxon>Bacteria</taxon>
        <taxon>Pseudomonadati</taxon>
        <taxon>Pseudomonadota</taxon>
        <taxon>Alphaproteobacteria</taxon>
        <taxon>Sphingomonadales</taxon>
        <taxon>Sphingomonadaceae</taxon>
        <taxon>Sphingomonas</taxon>
    </lineage>
</organism>
<dbReference type="RefSeq" id="WP_181268297.1">
    <property type="nucleotide sequence ID" value="NZ_BAAAGB010000001.1"/>
</dbReference>
<dbReference type="InterPro" id="IPR000639">
    <property type="entry name" value="Epox_hydrolase-like"/>
</dbReference>
<dbReference type="NCBIfam" id="NF002043">
    <property type="entry name" value="PRK00870.1"/>
    <property type="match status" value="1"/>
</dbReference>
<dbReference type="SUPFAM" id="SSF53474">
    <property type="entry name" value="alpha/beta-Hydrolases"/>
    <property type="match status" value="1"/>
</dbReference>
<proteinExistence type="predicted"/>
<evidence type="ECO:0000313" key="2">
    <source>
        <dbReference type="EMBL" id="MBA1375890.1"/>
    </source>
</evidence>